<feature type="domain" description="NADP-dependent oxidoreductase" evidence="2">
    <location>
        <begin position="21"/>
        <end position="315"/>
    </location>
</feature>
<dbReference type="InterPro" id="IPR036812">
    <property type="entry name" value="NAD(P)_OxRdtase_dom_sf"/>
</dbReference>
<dbReference type="InterPro" id="IPR023210">
    <property type="entry name" value="NADP_OxRdtase_dom"/>
</dbReference>
<dbReference type="PANTHER" id="PTHR43364">
    <property type="entry name" value="NADH-SPECIFIC METHYLGLYOXAL REDUCTASE-RELATED"/>
    <property type="match status" value="1"/>
</dbReference>
<keyword evidence="1" id="KW-0560">Oxidoreductase</keyword>
<dbReference type="Gene3D" id="3.20.20.100">
    <property type="entry name" value="NADP-dependent oxidoreductase domain"/>
    <property type="match status" value="1"/>
</dbReference>
<dbReference type="RefSeq" id="WP_186860203.1">
    <property type="nucleotide sequence ID" value="NZ_JACOOO010000024.1"/>
</dbReference>
<dbReference type="InterPro" id="IPR020471">
    <property type="entry name" value="AKR"/>
</dbReference>
<evidence type="ECO:0000313" key="3">
    <source>
        <dbReference type="EMBL" id="MBC5629514.1"/>
    </source>
</evidence>
<dbReference type="PRINTS" id="PR00069">
    <property type="entry name" value="ALDKETRDTASE"/>
</dbReference>
<evidence type="ECO:0000256" key="1">
    <source>
        <dbReference type="ARBA" id="ARBA00023002"/>
    </source>
</evidence>
<keyword evidence="4" id="KW-1185">Reference proteome</keyword>
<dbReference type="InterPro" id="IPR050523">
    <property type="entry name" value="AKR_Detox_Biosynth"/>
</dbReference>
<dbReference type="EMBL" id="JACOOO010000024">
    <property type="protein sequence ID" value="MBC5629514.1"/>
    <property type="molecule type" value="Genomic_DNA"/>
</dbReference>
<dbReference type="Pfam" id="PF00248">
    <property type="entry name" value="Aldo_ket_red"/>
    <property type="match status" value="1"/>
</dbReference>
<dbReference type="SUPFAM" id="SSF51430">
    <property type="entry name" value="NAD(P)-linked oxidoreductase"/>
    <property type="match status" value="1"/>
</dbReference>
<protein>
    <submittedName>
        <fullName evidence="3">Aldo/keto reductase</fullName>
    </submittedName>
</protein>
<proteinExistence type="predicted"/>
<comment type="caution">
    <text evidence="3">The sequence shown here is derived from an EMBL/GenBank/DDBJ whole genome shotgun (WGS) entry which is preliminary data.</text>
</comment>
<reference evidence="3 4" key="1">
    <citation type="submission" date="2020-08" db="EMBL/GenBank/DDBJ databases">
        <title>Genome public.</title>
        <authorList>
            <person name="Liu C."/>
            <person name="Sun Q."/>
        </authorList>
    </citation>
    <scope>NUCLEOTIDE SEQUENCE [LARGE SCALE GENOMIC DNA]</scope>
    <source>
        <strain evidence="3 4">NSJ-6</strain>
    </source>
</reference>
<evidence type="ECO:0000313" key="4">
    <source>
        <dbReference type="Proteomes" id="UP000596929"/>
    </source>
</evidence>
<dbReference type="PANTHER" id="PTHR43364:SF4">
    <property type="entry name" value="NAD(P)-LINKED OXIDOREDUCTASE SUPERFAMILY PROTEIN"/>
    <property type="match status" value="1"/>
</dbReference>
<gene>
    <name evidence="3" type="ORF">H8S20_11505</name>
</gene>
<name>A0ABR7DDL7_9CLOT</name>
<dbReference type="CDD" id="cd19079">
    <property type="entry name" value="AKR_EcYajO-like"/>
    <property type="match status" value="1"/>
</dbReference>
<sequence>MEYMKLGNSNLNVSRVCLGCMGFGEAQKGMHSWTLPYEESKEIIKYALDNGINFFDTAMGYQEGTSEIFLGKAIKEYAKREDVVIATKFIPRTKAEIEQNISCKEHIENCLNNSLKRLDMDYVDLYILHMWDYNTPIEEIMEGLHEVIQKKKVRYIGISNCYGWQIAKANEIAKAKGWEQFVSVQGHYNLIFREEEREMVPYCMEENIALTPYSALASGRLSKHPGEESKRLKEDTYAKGKYDASYDDDIAIIKRVEELADKKGVSMTEISLAWLLTKVTSPVVGATKKHHIDGAINSMKVNLTDEEIKYLEKLYKPHSLVGVMAKKRSI</sequence>
<evidence type="ECO:0000259" key="2">
    <source>
        <dbReference type="Pfam" id="PF00248"/>
    </source>
</evidence>
<dbReference type="Proteomes" id="UP000596929">
    <property type="component" value="Unassembled WGS sequence"/>
</dbReference>
<organism evidence="3 4">
    <name type="scientific">Clostridium hominis</name>
    <dbReference type="NCBI Taxonomy" id="2763036"/>
    <lineage>
        <taxon>Bacteria</taxon>
        <taxon>Bacillati</taxon>
        <taxon>Bacillota</taxon>
        <taxon>Clostridia</taxon>
        <taxon>Eubacteriales</taxon>
        <taxon>Clostridiaceae</taxon>
        <taxon>Clostridium</taxon>
    </lineage>
</organism>
<accession>A0ABR7DDL7</accession>